<dbReference type="Proteomes" id="UP000593565">
    <property type="component" value="Unassembled WGS sequence"/>
</dbReference>
<evidence type="ECO:0000256" key="1">
    <source>
        <dbReference type="SAM" id="MobiDB-lite"/>
    </source>
</evidence>
<evidence type="ECO:0000313" key="2">
    <source>
        <dbReference type="EMBL" id="KAF4074772.1"/>
    </source>
</evidence>
<protein>
    <submittedName>
        <fullName evidence="2">Uncharacterized protein</fullName>
    </submittedName>
</protein>
<reference evidence="2 3" key="1">
    <citation type="submission" date="2020-02" db="EMBL/GenBank/DDBJ databases">
        <title>A chromosome-scale genome assembly of the black bullhead catfish (Ameiurus melas).</title>
        <authorList>
            <person name="Wen M."/>
            <person name="Zham M."/>
            <person name="Cabau C."/>
            <person name="Klopp C."/>
            <person name="Donnadieu C."/>
            <person name="Roques C."/>
            <person name="Bouchez O."/>
            <person name="Lampietro C."/>
            <person name="Jouanno E."/>
            <person name="Herpin A."/>
            <person name="Louis A."/>
            <person name="Berthelot C."/>
            <person name="Parey E."/>
            <person name="Roest-Crollius H."/>
            <person name="Braasch I."/>
            <person name="Postlethwait J."/>
            <person name="Robinson-Rechavi M."/>
            <person name="Echchiki A."/>
            <person name="Begum T."/>
            <person name="Montfort J."/>
            <person name="Schartl M."/>
            <person name="Bobe J."/>
            <person name="Guiguen Y."/>
        </authorList>
    </citation>
    <scope>NUCLEOTIDE SEQUENCE [LARGE SCALE GENOMIC DNA]</scope>
    <source>
        <strain evidence="2">M_S1</strain>
        <tissue evidence="2">Blood</tissue>
    </source>
</reference>
<keyword evidence="3" id="KW-1185">Reference proteome</keyword>
<dbReference type="EMBL" id="JAAGNN010000022">
    <property type="protein sequence ID" value="KAF4074772.1"/>
    <property type="molecule type" value="Genomic_DNA"/>
</dbReference>
<evidence type="ECO:0000313" key="3">
    <source>
        <dbReference type="Proteomes" id="UP000593565"/>
    </source>
</evidence>
<sequence>MFYRVNMDGRHHWSSRLLFPSVSVLLDFSFRGSRRSVFVTGCSGPPLLGFAYLKPPFSISCVEVSDDQRHGTRNQKKREEKKKQLREKAALLSDLPKSILHPTARTREELHNHSRNLVFPNGSSPRDMALSSLEYLPNNWTVRLSPMNGHMNR</sequence>
<dbReference type="AlphaFoldDB" id="A0A7J5ZVX1"/>
<proteinExistence type="predicted"/>
<organism evidence="2 3">
    <name type="scientific">Ameiurus melas</name>
    <name type="common">Black bullhead</name>
    <name type="synonym">Silurus melas</name>
    <dbReference type="NCBI Taxonomy" id="219545"/>
    <lineage>
        <taxon>Eukaryota</taxon>
        <taxon>Metazoa</taxon>
        <taxon>Chordata</taxon>
        <taxon>Craniata</taxon>
        <taxon>Vertebrata</taxon>
        <taxon>Euteleostomi</taxon>
        <taxon>Actinopterygii</taxon>
        <taxon>Neopterygii</taxon>
        <taxon>Teleostei</taxon>
        <taxon>Ostariophysi</taxon>
        <taxon>Siluriformes</taxon>
        <taxon>Ictaluridae</taxon>
        <taxon>Ameiurus</taxon>
    </lineage>
</organism>
<feature type="region of interest" description="Disordered" evidence="1">
    <location>
        <begin position="65"/>
        <end position="85"/>
    </location>
</feature>
<gene>
    <name evidence="2" type="ORF">AMELA_G00242960</name>
</gene>
<accession>A0A7J5ZVX1</accession>
<name>A0A7J5ZVX1_AMEME</name>
<comment type="caution">
    <text evidence="2">The sequence shown here is derived from an EMBL/GenBank/DDBJ whole genome shotgun (WGS) entry which is preliminary data.</text>
</comment>